<feature type="compositionally biased region" description="Basic and acidic residues" evidence="1">
    <location>
        <begin position="53"/>
        <end position="62"/>
    </location>
</feature>
<feature type="region of interest" description="Disordered" evidence="1">
    <location>
        <begin position="480"/>
        <end position="522"/>
    </location>
</feature>
<protein>
    <recommendedName>
        <fullName evidence="4">Rrn9 domain-containing protein</fullName>
    </recommendedName>
</protein>
<keyword evidence="3" id="KW-1185">Reference proteome</keyword>
<evidence type="ECO:0008006" key="4">
    <source>
        <dbReference type="Google" id="ProtNLM"/>
    </source>
</evidence>
<feature type="compositionally biased region" description="Acidic residues" evidence="1">
    <location>
        <begin position="661"/>
        <end position="691"/>
    </location>
</feature>
<evidence type="ECO:0000313" key="2">
    <source>
        <dbReference type="EMBL" id="CAK7237780.1"/>
    </source>
</evidence>
<proteinExistence type="predicted"/>
<organism evidence="2 3">
    <name type="scientific">Sporothrix eucalyptigena</name>
    <dbReference type="NCBI Taxonomy" id="1812306"/>
    <lineage>
        <taxon>Eukaryota</taxon>
        <taxon>Fungi</taxon>
        <taxon>Dikarya</taxon>
        <taxon>Ascomycota</taxon>
        <taxon>Pezizomycotina</taxon>
        <taxon>Sordariomycetes</taxon>
        <taxon>Sordariomycetidae</taxon>
        <taxon>Ophiostomatales</taxon>
        <taxon>Ophiostomataceae</taxon>
        <taxon>Sporothrix</taxon>
    </lineage>
</organism>
<evidence type="ECO:0000256" key="1">
    <source>
        <dbReference type="SAM" id="MobiDB-lite"/>
    </source>
</evidence>
<reference evidence="2 3" key="1">
    <citation type="submission" date="2024-01" db="EMBL/GenBank/DDBJ databases">
        <authorList>
            <person name="Allen C."/>
            <person name="Tagirdzhanova G."/>
        </authorList>
    </citation>
    <scope>NUCLEOTIDE SEQUENCE [LARGE SCALE GENOMIC DNA]</scope>
</reference>
<feature type="region of interest" description="Disordered" evidence="1">
    <location>
        <begin position="661"/>
        <end position="765"/>
    </location>
</feature>
<dbReference type="EMBL" id="CAWUHD010000192">
    <property type="protein sequence ID" value="CAK7237780.1"/>
    <property type="molecule type" value="Genomic_DNA"/>
</dbReference>
<feature type="compositionally biased region" description="Basic and acidic residues" evidence="1">
    <location>
        <begin position="11"/>
        <end position="36"/>
    </location>
</feature>
<accession>A0ABP0D1X1</accession>
<feature type="compositionally biased region" description="Acidic residues" evidence="1">
    <location>
        <begin position="481"/>
        <end position="492"/>
    </location>
</feature>
<comment type="caution">
    <text evidence="2">The sequence shown here is derived from an EMBL/GenBank/DDBJ whole genome shotgun (WGS) entry which is preliminary data.</text>
</comment>
<feature type="region of interest" description="Disordered" evidence="1">
    <location>
        <begin position="311"/>
        <end position="337"/>
    </location>
</feature>
<gene>
    <name evidence="2" type="ORF">SEUCBS140593_010121</name>
</gene>
<name>A0ABP0D1X1_9PEZI</name>
<feature type="region of interest" description="Disordered" evidence="1">
    <location>
        <begin position="1"/>
        <end position="96"/>
    </location>
</feature>
<feature type="region of interest" description="Disordered" evidence="1">
    <location>
        <begin position="565"/>
        <end position="592"/>
    </location>
</feature>
<dbReference type="Proteomes" id="UP001642482">
    <property type="component" value="Unassembled WGS sequence"/>
</dbReference>
<feature type="compositionally biased region" description="Polar residues" evidence="1">
    <location>
        <begin position="696"/>
        <end position="708"/>
    </location>
</feature>
<evidence type="ECO:0000313" key="3">
    <source>
        <dbReference type="Proteomes" id="UP001642482"/>
    </source>
</evidence>
<feature type="compositionally biased region" description="Basic residues" evidence="1">
    <location>
        <begin position="1"/>
        <end position="10"/>
    </location>
</feature>
<sequence length="791" mass="87826">MAFSAKKRILDRKALQKAEAEEAARQAELQAKENERSSPPAPASSQMQALTRRQNERDDRTESPTPTAAPEDNWSDPDTASIASRDSDDLYARRPNRWRGNPRAWRHITENDRAVAAALWRSRDQDLSAHLYNAFFMKKSPSNGWTPGNYWTAWPLRLEDNMDMFDNANAANETQLDVGGGDGEENDSLWTFRSRHPPVEARPSGPLEEMLTATIQRVAREQFHQRQKSHPAEDGEQTAEVLADDELAEKLLHPSVRHLLSQTDKVLSILHNTRVVMAGDTTGLADAPVAGQPQPQKWQRAMSVDTDAGTRRIGRPWQFPKPSKKRTCIRPDHWTPGPRLMMATARTPEQVAASISKFYDTSDNKDTLSVAFAPVQTSMPSRTRKAIMETHKSTPRGRPRKQKERLPGETDKEYLIRIAREGHRRIPEFPDEKPVRDEGIPAIVTPIPPPFILQTIERRVSFSDEVQSIPNWIRNVASYADVEDEESDEEREELPRSHKRKPQDPSVSNDKDGPSNSTIAGWPLRNWTDVIGAAALSGGFSQEVLARTAQRCADLFGESMALSTMNGVPGSTGKNQTLQEQRKEKKPPLSVDKVVFKPKQAGSPAVKPEPGLDTLSALQALKVEVQRAQAQGQDRLARRQALMEQVMGRAMPSIATNVVAGEEEAEDGEQSEDSEDSEEADSGSEVDDEAEDTRTQPKTPSGSKSRSVSVIPLPSVSFPTGTAGPEPLGTTPKPRAKPGPQPKATPTLYYCPRPNCPRAVDGFPRRPNMVRHMKLVHGDIIDSSRPSTAQK</sequence>